<accession>A0A370TDQ4</accession>
<dbReference type="RefSeq" id="XP_031866321.1">
    <property type="nucleotide sequence ID" value="XM_032017678.1"/>
</dbReference>
<protein>
    <submittedName>
        <fullName evidence="3">Uncharacterized protein</fullName>
    </submittedName>
</protein>
<evidence type="ECO:0000313" key="4">
    <source>
        <dbReference type="Proteomes" id="UP000254866"/>
    </source>
</evidence>
<name>A0A370TDQ4_9HELO</name>
<dbReference type="GeneID" id="43601904"/>
<dbReference type="EMBL" id="NPIC01000010">
    <property type="protein sequence ID" value="RDL32599.1"/>
    <property type="molecule type" value="Genomic_DNA"/>
</dbReference>
<dbReference type="OrthoDB" id="5419105at2759"/>
<evidence type="ECO:0000313" key="3">
    <source>
        <dbReference type="EMBL" id="RDL32599.1"/>
    </source>
</evidence>
<dbReference type="STRING" id="2656787.A0A370TDQ4"/>
<proteinExistence type="predicted"/>
<organism evidence="3 4">
    <name type="scientific">Venustampulla echinocandica</name>
    <dbReference type="NCBI Taxonomy" id="2656787"/>
    <lineage>
        <taxon>Eukaryota</taxon>
        <taxon>Fungi</taxon>
        <taxon>Dikarya</taxon>
        <taxon>Ascomycota</taxon>
        <taxon>Pezizomycotina</taxon>
        <taxon>Leotiomycetes</taxon>
        <taxon>Helotiales</taxon>
        <taxon>Pleuroascaceae</taxon>
        <taxon>Venustampulla</taxon>
    </lineage>
</organism>
<dbReference type="Proteomes" id="UP000254866">
    <property type="component" value="Unassembled WGS sequence"/>
</dbReference>
<dbReference type="AlphaFoldDB" id="A0A370TDQ4"/>
<evidence type="ECO:0000256" key="1">
    <source>
        <dbReference type="SAM" id="MobiDB-lite"/>
    </source>
</evidence>
<feature type="compositionally biased region" description="Pro residues" evidence="1">
    <location>
        <begin position="58"/>
        <end position="75"/>
    </location>
</feature>
<feature type="region of interest" description="Disordered" evidence="1">
    <location>
        <begin position="53"/>
        <end position="83"/>
    </location>
</feature>
<evidence type="ECO:0000256" key="2">
    <source>
        <dbReference type="SAM" id="SignalP"/>
    </source>
</evidence>
<keyword evidence="4" id="KW-1185">Reference proteome</keyword>
<keyword evidence="2" id="KW-0732">Signal</keyword>
<feature type="chain" id="PRO_5016853134" evidence="2">
    <location>
        <begin position="25"/>
        <end position="294"/>
    </location>
</feature>
<gene>
    <name evidence="3" type="ORF">BP5553_09055</name>
</gene>
<reference evidence="3 4" key="1">
    <citation type="journal article" date="2018" name="IMA Fungus">
        <title>IMA Genome-F 9: Draft genome sequence of Annulohypoxylon stygium, Aspergillus mulundensis, Berkeleyomyces basicola (syn. Thielaviopsis basicola), Ceratocystis smalleyi, two Cercospora beticola strains, Coleophoma cylindrospora, Fusarium fracticaudum, Phialophora cf. hyalina, and Morchella septimelata.</title>
        <authorList>
            <person name="Wingfield B.D."/>
            <person name="Bills G.F."/>
            <person name="Dong Y."/>
            <person name="Huang W."/>
            <person name="Nel W.J."/>
            <person name="Swalarsk-Parry B.S."/>
            <person name="Vaghefi N."/>
            <person name="Wilken P.M."/>
            <person name="An Z."/>
            <person name="de Beer Z.W."/>
            <person name="De Vos L."/>
            <person name="Chen L."/>
            <person name="Duong T.A."/>
            <person name="Gao Y."/>
            <person name="Hammerbacher A."/>
            <person name="Kikkert J.R."/>
            <person name="Li Y."/>
            <person name="Li H."/>
            <person name="Li K."/>
            <person name="Li Q."/>
            <person name="Liu X."/>
            <person name="Ma X."/>
            <person name="Naidoo K."/>
            <person name="Pethybridge S.J."/>
            <person name="Sun J."/>
            <person name="Steenkamp E.T."/>
            <person name="van der Nest M.A."/>
            <person name="van Wyk S."/>
            <person name="Wingfield M.J."/>
            <person name="Xiong C."/>
            <person name="Yue Q."/>
            <person name="Zhang X."/>
        </authorList>
    </citation>
    <scope>NUCLEOTIDE SEQUENCE [LARGE SCALE GENOMIC DNA]</scope>
    <source>
        <strain evidence="3 4">BP 5553</strain>
    </source>
</reference>
<comment type="caution">
    <text evidence="3">The sequence shown here is derived from an EMBL/GenBank/DDBJ whole genome shotgun (WGS) entry which is preliminary data.</text>
</comment>
<sequence length="294" mass="31311">MRFSTSLAIVALLGLGNLPPSARGAPTGLSERRLPLDALHDLVSRVDIVIPHEDPDPVIEPEPRPAPPPPPPPAAKGPGVVTAPKDVPAPILKIYPPKDVPNPFEVGRYDYAKSVRSTPDPNWGTVTDVSTPNYEGGHLPVDVIAINTDKNSIGIMEAWNKDDAPADTTKKLALADIEMNLFTQAGKTPQDLSLIHVDNVKNTDTRNAITSVYKMNNKPTLNAADITVRASAATGSTELNGFNTLLGTPFGIGADKVRQQFSVGKSITSFKVSNHKDASGNNVAGQFDMDITFA</sequence>
<feature type="signal peptide" evidence="2">
    <location>
        <begin position="1"/>
        <end position="24"/>
    </location>
</feature>